<evidence type="ECO:0000313" key="2">
    <source>
        <dbReference type="EMBL" id="AES71636.1"/>
    </source>
</evidence>
<dbReference type="AlphaFoldDB" id="G7J6Q4"/>
<dbReference type="STRING" id="3880.G7J6Q4"/>
<dbReference type="PANTHER" id="PTHR45927:SF6">
    <property type="entry name" value="PROTEIN LYK5"/>
    <property type="match status" value="1"/>
</dbReference>
<accession>G7J6Q4</accession>
<keyword evidence="2" id="KW-0418">Kinase</keyword>
<dbReference type="Gene3D" id="3.30.200.20">
    <property type="entry name" value="Phosphorylase Kinase, domain 1"/>
    <property type="match status" value="1"/>
</dbReference>
<evidence type="ECO:0000313" key="4">
    <source>
        <dbReference type="Proteomes" id="UP000002051"/>
    </source>
</evidence>
<dbReference type="SUPFAM" id="SSF56112">
    <property type="entry name" value="Protein kinase-like (PK-like)"/>
    <property type="match status" value="1"/>
</dbReference>
<dbReference type="HOGENOM" id="CLU_1196422_0_0_1"/>
<reference evidence="2 4" key="2">
    <citation type="journal article" date="2014" name="BMC Genomics">
        <title>An improved genome release (version Mt4.0) for the model legume Medicago truncatula.</title>
        <authorList>
            <person name="Tang H."/>
            <person name="Krishnakumar V."/>
            <person name="Bidwell S."/>
            <person name="Rosen B."/>
            <person name="Chan A."/>
            <person name="Zhou S."/>
            <person name="Gentzbittel L."/>
            <person name="Childs K.L."/>
            <person name="Yandell M."/>
            <person name="Gundlach H."/>
            <person name="Mayer K.F."/>
            <person name="Schwartz D.C."/>
            <person name="Town C.D."/>
        </authorList>
    </citation>
    <scope>GENOME REANNOTATION</scope>
    <source>
        <strain evidence="3 4">cv. Jemalong A17</strain>
    </source>
</reference>
<name>G7J6Q4_MEDTR</name>
<keyword evidence="2" id="KW-0808">Transferase</keyword>
<dbReference type="EMBL" id="CM001219">
    <property type="protein sequence ID" value="AES71636.1"/>
    <property type="molecule type" value="Genomic_DNA"/>
</dbReference>
<sequence>MVCIENVLNAGREKEKKKKVHKCNERGSLLSCTYSMIIMGSLFCATTVTLILILDFHIPQTKSQQDYLDNFQLDCDVPSNYTYGNICNSTSHSNQTLLNTTLQPPQGVLGPSPSKWKMDSSIFLHTWSLKENEYPELIDELLELTVYNFEKLHKATSFFGEAKTIKGSSVYRACLKGNASAVKVLKSGVSTEMNILRRINHANITKLSGKCLNSVALTWKQRVQIAQNLLML</sequence>
<reference evidence="3" key="3">
    <citation type="submission" date="2015-04" db="UniProtKB">
        <authorList>
            <consortium name="EnsemblPlants"/>
        </authorList>
    </citation>
    <scope>IDENTIFICATION</scope>
    <source>
        <strain evidence="3">cv. Jemalong A17</strain>
    </source>
</reference>
<keyword evidence="1" id="KW-0812">Transmembrane</keyword>
<protein>
    <submittedName>
        <fullName evidence="2">Kinase, putative</fullName>
    </submittedName>
</protein>
<organism evidence="2 4">
    <name type="scientific">Medicago truncatula</name>
    <name type="common">Barrel medic</name>
    <name type="synonym">Medicago tribuloides</name>
    <dbReference type="NCBI Taxonomy" id="3880"/>
    <lineage>
        <taxon>Eukaryota</taxon>
        <taxon>Viridiplantae</taxon>
        <taxon>Streptophyta</taxon>
        <taxon>Embryophyta</taxon>
        <taxon>Tracheophyta</taxon>
        <taxon>Spermatophyta</taxon>
        <taxon>Magnoliopsida</taxon>
        <taxon>eudicotyledons</taxon>
        <taxon>Gunneridae</taxon>
        <taxon>Pentapetalae</taxon>
        <taxon>rosids</taxon>
        <taxon>fabids</taxon>
        <taxon>Fabales</taxon>
        <taxon>Fabaceae</taxon>
        <taxon>Papilionoideae</taxon>
        <taxon>50 kb inversion clade</taxon>
        <taxon>NPAAA clade</taxon>
        <taxon>Hologalegina</taxon>
        <taxon>IRL clade</taxon>
        <taxon>Trifolieae</taxon>
        <taxon>Medicago</taxon>
    </lineage>
</organism>
<keyword evidence="1" id="KW-0472">Membrane</keyword>
<dbReference type="GO" id="GO:0016301">
    <property type="term" value="F:kinase activity"/>
    <property type="evidence" value="ECO:0007669"/>
    <property type="project" value="UniProtKB-KW"/>
</dbReference>
<feature type="transmembrane region" description="Helical" evidence="1">
    <location>
        <begin position="34"/>
        <end position="54"/>
    </location>
</feature>
<dbReference type="Proteomes" id="UP000002051">
    <property type="component" value="Chromosome 3"/>
</dbReference>
<proteinExistence type="predicted"/>
<evidence type="ECO:0000313" key="3">
    <source>
        <dbReference type="EnsemblPlants" id="AES71636"/>
    </source>
</evidence>
<keyword evidence="4" id="KW-1185">Reference proteome</keyword>
<dbReference type="PaxDb" id="3880-AES71636"/>
<reference evidence="2 4" key="1">
    <citation type="journal article" date="2011" name="Nature">
        <title>The Medicago genome provides insight into the evolution of rhizobial symbioses.</title>
        <authorList>
            <person name="Young N.D."/>
            <person name="Debelle F."/>
            <person name="Oldroyd G.E."/>
            <person name="Geurts R."/>
            <person name="Cannon S.B."/>
            <person name="Udvardi M.K."/>
            <person name="Benedito V.A."/>
            <person name="Mayer K.F."/>
            <person name="Gouzy J."/>
            <person name="Schoof H."/>
            <person name="Van de Peer Y."/>
            <person name="Proost S."/>
            <person name="Cook D.R."/>
            <person name="Meyers B.C."/>
            <person name="Spannagl M."/>
            <person name="Cheung F."/>
            <person name="De Mita S."/>
            <person name="Krishnakumar V."/>
            <person name="Gundlach H."/>
            <person name="Zhou S."/>
            <person name="Mudge J."/>
            <person name="Bharti A.K."/>
            <person name="Murray J.D."/>
            <person name="Naoumkina M.A."/>
            <person name="Rosen B."/>
            <person name="Silverstein K.A."/>
            <person name="Tang H."/>
            <person name="Rombauts S."/>
            <person name="Zhao P.X."/>
            <person name="Zhou P."/>
            <person name="Barbe V."/>
            <person name="Bardou P."/>
            <person name="Bechner M."/>
            <person name="Bellec A."/>
            <person name="Berger A."/>
            <person name="Berges H."/>
            <person name="Bidwell S."/>
            <person name="Bisseling T."/>
            <person name="Choisne N."/>
            <person name="Couloux A."/>
            <person name="Denny R."/>
            <person name="Deshpande S."/>
            <person name="Dai X."/>
            <person name="Doyle J.J."/>
            <person name="Dudez A.M."/>
            <person name="Farmer A.D."/>
            <person name="Fouteau S."/>
            <person name="Franken C."/>
            <person name="Gibelin C."/>
            <person name="Gish J."/>
            <person name="Goldstein S."/>
            <person name="Gonzalez A.J."/>
            <person name="Green P.J."/>
            <person name="Hallab A."/>
            <person name="Hartog M."/>
            <person name="Hua A."/>
            <person name="Humphray S.J."/>
            <person name="Jeong D.H."/>
            <person name="Jing Y."/>
            <person name="Jocker A."/>
            <person name="Kenton S.M."/>
            <person name="Kim D.J."/>
            <person name="Klee K."/>
            <person name="Lai H."/>
            <person name="Lang C."/>
            <person name="Lin S."/>
            <person name="Macmil S.L."/>
            <person name="Magdelenat G."/>
            <person name="Matthews L."/>
            <person name="McCorrison J."/>
            <person name="Monaghan E.L."/>
            <person name="Mun J.H."/>
            <person name="Najar F.Z."/>
            <person name="Nicholson C."/>
            <person name="Noirot C."/>
            <person name="O'Bleness M."/>
            <person name="Paule C.R."/>
            <person name="Poulain J."/>
            <person name="Prion F."/>
            <person name="Qin B."/>
            <person name="Qu C."/>
            <person name="Retzel E.F."/>
            <person name="Riddle C."/>
            <person name="Sallet E."/>
            <person name="Samain S."/>
            <person name="Samson N."/>
            <person name="Sanders I."/>
            <person name="Saurat O."/>
            <person name="Scarpelli C."/>
            <person name="Schiex T."/>
            <person name="Segurens B."/>
            <person name="Severin A.J."/>
            <person name="Sherrier D.J."/>
            <person name="Shi R."/>
            <person name="Sims S."/>
            <person name="Singer S.R."/>
            <person name="Sinharoy S."/>
            <person name="Sterck L."/>
            <person name="Viollet A."/>
            <person name="Wang B.B."/>
            <person name="Wang K."/>
            <person name="Wang M."/>
            <person name="Wang X."/>
            <person name="Warfsmann J."/>
            <person name="Weissenbach J."/>
            <person name="White D.D."/>
            <person name="White J.D."/>
            <person name="Wiley G.B."/>
            <person name="Wincker P."/>
            <person name="Xing Y."/>
            <person name="Yang L."/>
            <person name="Yao Z."/>
            <person name="Ying F."/>
            <person name="Zhai J."/>
            <person name="Zhou L."/>
            <person name="Zuber A."/>
            <person name="Denarie J."/>
            <person name="Dixon R.A."/>
            <person name="May G.D."/>
            <person name="Schwartz D.C."/>
            <person name="Rogers J."/>
            <person name="Quetier F."/>
            <person name="Town C.D."/>
            <person name="Roe B.A."/>
        </authorList>
    </citation>
    <scope>NUCLEOTIDE SEQUENCE [LARGE SCALE GENOMIC DNA]</scope>
    <source>
        <strain evidence="2">A17</strain>
        <strain evidence="3 4">cv. Jemalong A17</strain>
    </source>
</reference>
<dbReference type="InterPro" id="IPR052611">
    <property type="entry name" value="Plant_RLK_LysM"/>
</dbReference>
<gene>
    <name evidence="2" type="ordered locus">MTR_3g080140</name>
</gene>
<dbReference type="InterPro" id="IPR011009">
    <property type="entry name" value="Kinase-like_dom_sf"/>
</dbReference>
<dbReference type="PANTHER" id="PTHR45927">
    <property type="entry name" value="LYSM-DOMAIN RECEPTOR-LIKE KINASE-RELATED"/>
    <property type="match status" value="1"/>
</dbReference>
<keyword evidence="1" id="KW-1133">Transmembrane helix</keyword>
<dbReference type="EnsemblPlants" id="AES71636">
    <property type="protein sequence ID" value="AES71636"/>
    <property type="gene ID" value="MTR_3g080140"/>
</dbReference>
<evidence type="ECO:0000256" key="1">
    <source>
        <dbReference type="SAM" id="Phobius"/>
    </source>
</evidence>